<comment type="caution">
    <text evidence="3">The sequence shown here is derived from an EMBL/GenBank/DDBJ whole genome shotgun (WGS) entry which is preliminary data.</text>
</comment>
<gene>
    <name evidence="3" type="ORF">IT775_07385</name>
</gene>
<dbReference type="SUPFAM" id="SSF53448">
    <property type="entry name" value="Nucleotide-diphospho-sugar transferases"/>
    <property type="match status" value="1"/>
</dbReference>
<proteinExistence type="predicted"/>
<dbReference type="InterPro" id="IPR029044">
    <property type="entry name" value="Nucleotide-diphossugar_trans"/>
</dbReference>
<name>A0ABS5HPR5_9RHOB</name>
<evidence type="ECO:0000256" key="1">
    <source>
        <dbReference type="ARBA" id="ARBA00022842"/>
    </source>
</evidence>
<keyword evidence="4" id="KW-1185">Reference proteome</keyword>
<dbReference type="Gene3D" id="3.90.550.10">
    <property type="entry name" value="Spore Coat Polysaccharide Biosynthesis Protein SpsA, Chain A"/>
    <property type="match status" value="1"/>
</dbReference>
<dbReference type="Proteomes" id="UP001195941">
    <property type="component" value="Unassembled WGS sequence"/>
</dbReference>
<dbReference type="RefSeq" id="WP_212700457.1">
    <property type="nucleotide sequence ID" value="NZ_JADMKU010000005.1"/>
</dbReference>
<dbReference type="EMBL" id="JADMKU010000005">
    <property type="protein sequence ID" value="MBR9650941.1"/>
    <property type="molecule type" value="Genomic_DNA"/>
</dbReference>
<protein>
    <submittedName>
        <fullName evidence="3">Nucleotidyltransferase family protein</fullName>
    </submittedName>
</protein>
<sequence length="202" mass="21296">MPDVTAIILAAGLSRRMGERNKLLLPVSDILMIRHMIDTYSAATAGRVVVVTGHQATEVEAALAGSGVKTVFNANYAQGQRTSVACGLRAAGDADKVLIGLGGQLLLIAHDIRDLLAAYAAADTSRISIPAVDQQRGNPIVVPTNLRARLLADPRSPGCKKFTRAHPEHAQFHALASPGFNTDVDTPEAFAALKAGKLEEIT</sequence>
<evidence type="ECO:0000313" key="4">
    <source>
        <dbReference type="Proteomes" id="UP001195941"/>
    </source>
</evidence>
<dbReference type="InterPro" id="IPR025877">
    <property type="entry name" value="MobA-like_NTP_Trfase"/>
</dbReference>
<evidence type="ECO:0000259" key="2">
    <source>
        <dbReference type="Pfam" id="PF12804"/>
    </source>
</evidence>
<feature type="domain" description="MobA-like NTP transferase" evidence="2">
    <location>
        <begin position="6"/>
        <end position="166"/>
    </location>
</feature>
<dbReference type="PANTHER" id="PTHR43777:SF1">
    <property type="entry name" value="MOLYBDENUM COFACTOR CYTIDYLYLTRANSFERASE"/>
    <property type="match status" value="1"/>
</dbReference>
<reference evidence="3 4" key="1">
    <citation type="journal article" date="2021" name="Arch. Microbiol.">
        <title>Thalassobius aquimarinus sp. nov., isolated from the Sea of Japan seashore.</title>
        <authorList>
            <person name="Kurilenko V.V."/>
            <person name="Romanenko L.A."/>
            <person name="Chernysheva N.Y."/>
            <person name="Velansky P.V."/>
            <person name="Tekutyeva L.A."/>
            <person name="Isaeva M.P."/>
            <person name="Mikhailov V.V."/>
        </authorList>
    </citation>
    <scope>NUCLEOTIDE SEQUENCE [LARGE SCALE GENOMIC DNA]</scope>
    <source>
        <strain evidence="3 4">KMM 8518</strain>
    </source>
</reference>
<accession>A0ABS5HPR5</accession>
<dbReference type="CDD" id="cd04182">
    <property type="entry name" value="GT_2_like_f"/>
    <property type="match status" value="1"/>
</dbReference>
<dbReference type="Pfam" id="PF12804">
    <property type="entry name" value="NTP_transf_3"/>
    <property type="match status" value="1"/>
</dbReference>
<evidence type="ECO:0000313" key="3">
    <source>
        <dbReference type="EMBL" id="MBR9650941.1"/>
    </source>
</evidence>
<keyword evidence="1" id="KW-0460">Magnesium</keyword>
<dbReference type="PANTHER" id="PTHR43777">
    <property type="entry name" value="MOLYBDENUM COFACTOR CYTIDYLYLTRANSFERASE"/>
    <property type="match status" value="1"/>
</dbReference>
<organism evidence="3 4">
    <name type="scientific">Thalassovita aquimarina</name>
    <dbReference type="NCBI Taxonomy" id="2785917"/>
    <lineage>
        <taxon>Bacteria</taxon>
        <taxon>Pseudomonadati</taxon>
        <taxon>Pseudomonadota</taxon>
        <taxon>Alphaproteobacteria</taxon>
        <taxon>Rhodobacterales</taxon>
        <taxon>Roseobacteraceae</taxon>
        <taxon>Thalassovita</taxon>
    </lineage>
</organism>